<feature type="compositionally biased region" description="Basic and acidic residues" evidence="1">
    <location>
        <begin position="51"/>
        <end position="60"/>
    </location>
</feature>
<organism evidence="2 3">
    <name type="scientific">Sphagnum jensenii</name>
    <dbReference type="NCBI Taxonomy" id="128206"/>
    <lineage>
        <taxon>Eukaryota</taxon>
        <taxon>Viridiplantae</taxon>
        <taxon>Streptophyta</taxon>
        <taxon>Embryophyta</taxon>
        <taxon>Bryophyta</taxon>
        <taxon>Sphagnophytina</taxon>
        <taxon>Sphagnopsida</taxon>
        <taxon>Sphagnales</taxon>
        <taxon>Sphagnaceae</taxon>
        <taxon>Sphagnum</taxon>
    </lineage>
</organism>
<dbReference type="EMBL" id="OZ023703">
    <property type="protein sequence ID" value="CAK9871123.1"/>
    <property type="molecule type" value="Genomic_DNA"/>
</dbReference>
<name>A0ABP1B7Y4_9BRYO</name>
<evidence type="ECO:0000313" key="3">
    <source>
        <dbReference type="Proteomes" id="UP001497522"/>
    </source>
</evidence>
<reference evidence="2 3" key="1">
    <citation type="submission" date="2024-03" db="EMBL/GenBank/DDBJ databases">
        <authorList>
            <consortium name="ELIXIR-Norway"/>
            <consortium name="Elixir Norway"/>
        </authorList>
    </citation>
    <scope>NUCLEOTIDE SEQUENCE [LARGE SCALE GENOMIC DNA]</scope>
</reference>
<gene>
    <name evidence="2" type="ORF">CSSPJE1EN2_LOCUS13791</name>
</gene>
<sequence length="187" mass="21435">MVPSGVLEPQPANVCSGEGSNQEFHLERQRRASARQSQMGHTNTPNLSRWVGDHRPKDPIEGLASQAAGQRPSPGGEPWKELIRHKADQIRLPVHGKGPNTPNINWLFTAPKLKRIRHSMWKSIVGSWLKVRLRFIKAKLGGDSQTAALRQSINSQRKWCPVRTWRLERWEHFCETRLHENQKLVEP</sequence>
<keyword evidence="3" id="KW-1185">Reference proteome</keyword>
<dbReference type="Proteomes" id="UP001497522">
    <property type="component" value="Chromosome 2"/>
</dbReference>
<evidence type="ECO:0000313" key="2">
    <source>
        <dbReference type="EMBL" id="CAK9871123.1"/>
    </source>
</evidence>
<protein>
    <submittedName>
        <fullName evidence="2">Uncharacterized protein</fullName>
    </submittedName>
</protein>
<accession>A0ABP1B7Y4</accession>
<proteinExistence type="predicted"/>
<evidence type="ECO:0000256" key="1">
    <source>
        <dbReference type="SAM" id="MobiDB-lite"/>
    </source>
</evidence>
<feature type="region of interest" description="Disordered" evidence="1">
    <location>
        <begin position="1"/>
        <end position="79"/>
    </location>
</feature>